<dbReference type="PANTHER" id="PTHR47811:SF1">
    <property type="entry name" value="TRNA PSEUDOURIDINE SYNTHASE D"/>
    <property type="match status" value="1"/>
</dbReference>
<dbReference type="InterPro" id="IPR050170">
    <property type="entry name" value="TruD_pseudoU_synthase"/>
</dbReference>
<evidence type="ECO:0000256" key="4">
    <source>
        <dbReference type="HAMAP-Rule" id="MF_01082"/>
    </source>
</evidence>
<evidence type="ECO:0000313" key="7">
    <source>
        <dbReference type="Proteomes" id="UP001652504"/>
    </source>
</evidence>
<dbReference type="Gene3D" id="3.30.2350.20">
    <property type="entry name" value="TruD, catalytic domain"/>
    <property type="match status" value="1"/>
</dbReference>
<comment type="similarity">
    <text evidence="1 4">Belongs to the pseudouridine synthase TruD family.</text>
</comment>
<keyword evidence="3 4" id="KW-0413">Isomerase</keyword>
<dbReference type="Proteomes" id="UP001652504">
    <property type="component" value="Unassembled WGS sequence"/>
</dbReference>
<keyword evidence="7" id="KW-1185">Reference proteome</keyword>
<sequence>MNLTTDHWQYLLSAPNATGTLKSSPDDFIVKEELGYQPIGEGEHIYLWIEKNELNTAFVAEAIAKYAQLPLRAVSYAGRKDKHAKTYQWIGVHKPGKEDIDWQGLHLDGLQILEAKRHNKKLRTGVLKGNHFTITLRDIKNAEDLPDRIAKITQTGVPNYFGEQRFGSSRHHPQGGNLALAEMMMGGETIRNRNKRSMAISALRSWLFNEFVSKRLEHGIFDTVLEGDAMQLSGSNSFFTADVVDEHLLSRVEQRDVIVTAPMWGEGPLQSKEAAKDFETQCAGSYSDLTNTLEALKLSQERRAIRLYASNLDFTLADDTLTISFSLPSGAFATSVLRELITTQSGDRE</sequence>
<dbReference type="InterPro" id="IPR020103">
    <property type="entry name" value="PsdUridine_synth_cat_dom_sf"/>
</dbReference>
<organism evidence="6 7">
    <name type="scientific">Fluctibacter corallii</name>
    <dbReference type="NCBI Taxonomy" id="2984329"/>
    <lineage>
        <taxon>Bacteria</taxon>
        <taxon>Pseudomonadati</taxon>
        <taxon>Pseudomonadota</taxon>
        <taxon>Gammaproteobacteria</taxon>
        <taxon>Alteromonadales</taxon>
        <taxon>Alteromonadaceae</taxon>
        <taxon>Fluctibacter</taxon>
    </lineage>
</organism>
<protein>
    <recommendedName>
        <fullName evidence="4">tRNA pseudouridine synthase D</fullName>
        <ecNumber evidence="4">5.4.99.27</ecNumber>
    </recommendedName>
    <alternativeName>
        <fullName evidence="4">tRNA pseudouridine(13) synthase</fullName>
    </alternativeName>
    <alternativeName>
        <fullName evidence="4">tRNA pseudouridylate synthase D</fullName>
    </alternativeName>
    <alternativeName>
        <fullName evidence="4">tRNA-uridine isomerase D</fullName>
    </alternativeName>
</protein>
<comment type="caution">
    <text evidence="6">The sequence shown here is derived from an EMBL/GenBank/DDBJ whole genome shotgun (WGS) entry which is preliminary data.</text>
</comment>
<feature type="active site" description="Nucleophile" evidence="4">
    <location>
        <position position="81"/>
    </location>
</feature>
<keyword evidence="2 4" id="KW-0819">tRNA processing</keyword>
<evidence type="ECO:0000313" key="6">
    <source>
        <dbReference type="EMBL" id="MCV2884619.1"/>
    </source>
</evidence>
<comment type="catalytic activity">
    <reaction evidence="4">
        <text>uridine(13) in tRNA = pseudouridine(13) in tRNA</text>
        <dbReference type="Rhea" id="RHEA:42540"/>
        <dbReference type="Rhea" id="RHEA-COMP:10105"/>
        <dbReference type="Rhea" id="RHEA-COMP:10106"/>
        <dbReference type="ChEBI" id="CHEBI:65314"/>
        <dbReference type="ChEBI" id="CHEBI:65315"/>
        <dbReference type="EC" id="5.4.99.27"/>
    </reaction>
</comment>
<dbReference type="InterPro" id="IPR011760">
    <property type="entry name" value="PsdUridine_synth_TruD_insert"/>
</dbReference>
<evidence type="ECO:0000256" key="3">
    <source>
        <dbReference type="ARBA" id="ARBA00023235"/>
    </source>
</evidence>
<accession>A0ABT3A7S0</accession>
<dbReference type="EC" id="5.4.99.27" evidence="4"/>
<dbReference type="PROSITE" id="PS50984">
    <property type="entry name" value="TRUD"/>
    <property type="match status" value="1"/>
</dbReference>
<evidence type="ECO:0000259" key="5">
    <source>
        <dbReference type="PROSITE" id="PS50984"/>
    </source>
</evidence>
<evidence type="ECO:0000256" key="1">
    <source>
        <dbReference type="ARBA" id="ARBA00007953"/>
    </source>
</evidence>
<comment type="function">
    <text evidence="4">Responsible for synthesis of pseudouridine from uracil-13 in transfer RNAs.</text>
</comment>
<dbReference type="RefSeq" id="WP_263711897.1">
    <property type="nucleotide sequence ID" value="NZ_JAOWKX010000003.1"/>
</dbReference>
<dbReference type="InterPro" id="IPR042214">
    <property type="entry name" value="TruD_catalytic"/>
</dbReference>
<reference evidence="6 7" key="1">
    <citation type="submission" date="2022-10" db="EMBL/GenBank/DDBJ databases">
        <title>Aestuariibacter sp. AA17 isolated from Montipora capitata coral fragment.</title>
        <authorList>
            <person name="Emsley S.A."/>
            <person name="Pfannmuller K.M."/>
            <person name="Loughran R.M."/>
            <person name="Shlafstein M."/>
            <person name="Papke E."/>
            <person name="Saw J.H."/>
            <person name="Ushijima B."/>
            <person name="Videau P."/>
        </authorList>
    </citation>
    <scope>NUCLEOTIDE SEQUENCE [LARGE SCALE GENOMIC DNA]</scope>
    <source>
        <strain evidence="6 7">AA17</strain>
    </source>
</reference>
<name>A0ABT3A7S0_9ALTE</name>
<feature type="domain" description="TRUD" evidence="5">
    <location>
        <begin position="156"/>
        <end position="307"/>
    </location>
</feature>
<dbReference type="Gene3D" id="3.30.2340.10">
    <property type="entry name" value="TruD, insertion domain"/>
    <property type="match status" value="1"/>
</dbReference>
<dbReference type="HAMAP" id="MF_01082">
    <property type="entry name" value="TruD"/>
    <property type="match status" value="1"/>
</dbReference>
<dbReference type="InterPro" id="IPR043165">
    <property type="entry name" value="TruD_insert_sf"/>
</dbReference>
<dbReference type="EMBL" id="JAOWKX010000003">
    <property type="protein sequence ID" value="MCV2884619.1"/>
    <property type="molecule type" value="Genomic_DNA"/>
</dbReference>
<evidence type="ECO:0000256" key="2">
    <source>
        <dbReference type="ARBA" id="ARBA00022694"/>
    </source>
</evidence>
<dbReference type="CDD" id="cd02575">
    <property type="entry name" value="PseudoU_synth_EcTruD"/>
    <property type="match status" value="1"/>
</dbReference>
<dbReference type="Pfam" id="PF01142">
    <property type="entry name" value="TruD"/>
    <property type="match status" value="2"/>
</dbReference>
<dbReference type="GO" id="GO:0160150">
    <property type="term" value="F:tRNA pseudouridine(13) synthase activity"/>
    <property type="evidence" value="ECO:0007669"/>
    <property type="project" value="UniProtKB-EC"/>
</dbReference>
<dbReference type="InterPro" id="IPR001656">
    <property type="entry name" value="PsdUridine_synth_TruD"/>
</dbReference>
<proteinExistence type="inferred from homology"/>
<dbReference type="NCBIfam" id="TIGR00094">
    <property type="entry name" value="tRNA_TruD_broad"/>
    <property type="match status" value="1"/>
</dbReference>
<dbReference type="SUPFAM" id="SSF55120">
    <property type="entry name" value="Pseudouridine synthase"/>
    <property type="match status" value="1"/>
</dbReference>
<gene>
    <name evidence="4 6" type="primary">truD</name>
    <name evidence="6" type="ORF">OE749_07920</name>
</gene>
<dbReference type="PANTHER" id="PTHR47811">
    <property type="entry name" value="TRNA PSEUDOURIDINE SYNTHASE D"/>
    <property type="match status" value="1"/>
</dbReference>